<reference evidence="2 3" key="1">
    <citation type="submission" date="2019-04" db="EMBL/GenBank/DDBJ databases">
        <title>Thalassotalea guangxiensis sp. nov., isolated from sediment of the coastal wetland.</title>
        <authorList>
            <person name="Zheng S."/>
            <person name="Zhang D."/>
        </authorList>
    </citation>
    <scope>NUCLEOTIDE SEQUENCE [LARGE SCALE GENOMIC DNA]</scope>
    <source>
        <strain evidence="2 3">ZS-4</strain>
    </source>
</reference>
<evidence type="ECO:0000256" key="1">
    <source>
        <dbReference type="SAM" id="Phobius"/>
    </source>
</evidence>
<dbReference type="EMBL" id="SWDB01000029">
    <property type="protein sequence ID" value="TKB44343.1"/>
    <property type="molecule type" value="Genomic_DNA"/>
</dbReference>
<dbReference type="RefSeq" id="WP_136736360.1">
    <property type="nucleotide sequence ID" value="NZ_SWDB01000029.1"/>
</dbReference>
<evidence type="ECO:0000313" key="3">
    <source>
        <dbReference type="Proteomes" id="UP000307999"/>
    </source>
</evidence>
<keyword evidence="1" id="KW-1133">Transmembrane helix</keyword>
<feature type="transmembrane region" description="Helical" evidence="1">
    <location>
        <begin position="24"/>
        <end position="42"/>
    </location>
</feature>
<protein>
    <submittedName>
        <fullName evidence="2">Uncharacterized protein</fullName>
    </submittedName>
</protein>
<comment type="caution">
    <text evidence="2">The sequence shown here is derived from an EMBL/GenBank/DDBJ whole genome shotgun (WGS) entry which is preliminary data.</text>
</comment>
<accession>A0A4U1B3D5</accession>
<keyword evidence="1" id="KW-0472">Membrane</keyword>
<keyword evidence="1" id="KW-0812">Transmembrane</keyword>
<sequence>MEMRIELTTATEQQLEIILTNQQVLLAALLFLTLCCTAWGIVRHRRQHWLKKATLLVLNTLAFTSVLTLIMPINLDKAEQISVNHLYTQGVSPAQLDRSLQAAPNDSHWLTQGLVEQWQQQQIPVKPVSSDGRLQQALVRDLSHWYWLNENSGPLVVHGHGFNQQQYQQANIDQIEHRPGAWQSVGFKKLQWPKQVYQGQSWTLSGQIQGHKQVSYDLQVTDPGGIIIAQLTGLSDQQSFSLQLPADVAGTTLYQLSLISGAVNGVKSAGADTRHQHVKPQTVGTEPFENVSRVEQLAVSVIEAPAMTVMIMQSAPSFETRHLKNLLQQQGHGVMVRTRISQDKYLLQYSNLGKSAIADSTLSADSKLLETEFLATIDVLLLDGRTLVELSNAERQSLFEAVNSGLGVIVMMDNSVTNGVLSQISGLAIANVEVTNKPVSANASELFFSLANGRQLAFLSHQANRLQFIAGETLIKNPAGQQVAMYAQQGEGRLTITSLNHSYQWQLSSNRDDYQRYWQYLLQTTARVRIESQFFPQSDDDFLSIHDGEPLCVFIKDSQSEGRDLASSPENYSLRATWITGDHLDIPLLKKQPHLPQYCGVIFPRQTGWMKVSLLHADEHIAGQWRYVYSSTDFIAYRNHKKQLASANINVDSEKGNAISMAKGSGDVNYQPLNKIWIWLSLILLIGYLWYERKKYLHP</sequence>
<dbReference type="AlphaFoldDB" id="A0A4U1B3D5"/>
<dbReference type="Proteomes" id="UP000307999">
    <property type="component" value="Unassembled WGS sequence"/>
</dbReference>
<feature type="transmembrane region" description="Helical" evidence="1">
    <location>
        <begin position="676"/>
        <end position="691"/>
    </location>
</feature>
<keyword evidence="3" id="KW-1185">Reference proteome</keyword>
<proteinExistence type="predicted"/>
<organism evidence="2 3">
    <name type="scientific">Thalassotalea mangrovi</name>
    <dbReference type="NCBI Taxonomy" id="2572245"/>
    <lineage>
        <taxon>Bacteria</taxon>
        <taxon>Pseudomonadati</taxon>
        <taxon>Pseudomonadota</taxon>
        <taxon>Gammaproteobacteria</taxon>
        <taxon>Alteromonadales</taxon>
        <taxon>Colwelliaceae</taxon>
        <taxon>Thalassotalea</taxon>
    </lineage>
</organism>
<name>A0A4U1B3D5_9GAMM</name>
<feature type="transmembrane region" description="Helical" evidence="1">
    <location>
        <begin position="54"/>
        <end position="75"/>
    </location>
</feature>
<evidence type="ECO:0000313" key="2">
    <source>
        <dbReference type="EMBL" id="TKB44343.1"/>
    </source>
</evidence>
<gene>
    <name evidence="2" type="ORF">E8M12_11875</name>
</gene>
<dbReference type="OrthoDB" id="7199749at2"/>